<name>A0A3B0SHM1_9ZZZZ</name>
<organism evidence="1">
    <name type="scientific">hydrothermal vent metagenome</name>
    <dbReference type="NCBI Taxonomy" id="652676"/>
    <lineage>
        <taxon>unclassified sequences</taxon>
        <taxon>metagenomes</taxon>
        <taxon>ecological metagenomes</taxon>
    </lineage>
</organism>
<dbReference type="InterPro" id="IPR008972">
    <property type="entry name" value="Cupredoxin"/>
</dbReference>
<dbReference type="EMBL" id="UOEG01000283">
    <property type="protein sequence ID" value="VAW04858.1"/>
    <property type="molecule type" value="Genomic_DNA"/>
</dbReference>
<dbReference type="AlphaFoldDB" id="A0A3B0SHM1"/>
<evidence type="ECO:0008006" key="2">
    <source>
        <dbReference type="Google" id="ProtNLM"/>
    </source>
</evidence>
<reference evidence="1" key="1">
    <citation type="submission" date="2018-06" db="EMBL/GenBank/DDBJ databases">
        <authorList>
            <person name="Zhirakovskaya E."/>
        </authorList>
    </citation>
    <scope>NUCLEOTIDE SEQUENCE</scope>
</reference>
<dbReference type="Gene3D" id="2.60.40.420">
    <property type="entry name" value="Cupredoxins - blue copper proteins"/>
    <property type="match status" value="1"/>
</dbReference>
<dbReference type="SUPFAM" id="SSF49503">
    <property type="entry name" value="Cupredoxins"/>
    <property type="match status" value="1"/>
</dbReference>
<gene>
    <name evidence="1" type="ORF">MNBD_ALPHA07-1894</name>
</gene>
<accession>A0A3B0SHM1</accession>
<proteinExistence type="predicted"/>
<evidence type="ECO:0000313" key="1">
    <source>
        <dbReference type="EMBL" id="VAW04858.1"/>
    </source>
</evidence>
<sequence>MRPITTTCAVLALALSSPAFAAGDLSRANVIDVPIEMGSNDDGMYLKPDTYVFETGQAYKLILINVDEIKHELSLNEMGERIFTRKVEITDADDNLVAEIKGIINEVEVGPGQTVEWFIVPVQTIDEPVEITCEIPGHKEAGMRASVTIK</sequence>
<protein>
    <recommendedName>
        <fullName evidence="2">Biphenyl 2,3-dioxygenase</fullName>
    </recommendedName>
</protein>